<organism evidence="2 3">
    <name type="scientific">Candidatus Ornithobacterium hominis</name>
    <dbReference type="NCBI Taxonomy" id="2497989"/>
    <lineage>
        <taxon>Bacteria</taxon>
        <taxon>Pseudomonadati</taxon>
        <taxon>Bacteroidota</taxon>
        <taxon>Flavobacteriia</taxon>
        <taxon>Flavobacteriales</taxon>
        <taxon>Weeksellaceae</taxon>
        <taxon>Ornithobacterium</taxon>
    </lineage>
</organism>
<dbReference type="RefSeq" id="WP_119059183.1">
    <property type="nucleotide sequence ID" value="NZ_UNSC01000003.1"/>
</dbReference>
<reference evidence="2 3" key="1">
    <citation type="submission" date="2018-09" db="EMBL/GenBank/DDBJ databases">
        <authorList>
            <consortium name="Pathogen Informatics"/>
        </authorList>
    </citation>
    <scope>NUCLEOTIDE SEQUENCE [LARGE SCALE GENOMIC DNA]</scope>
    <source>
        <strain evidence="2 3">OH-22767</strain>
    </source>
</reference>
<dbReference type="AlphaFoldDB" id="A0A383TXM9"/>
<sequence>MNLQDLRKFDTVVEAQAALRESGYAEEFDTKEGKVYALSSQKEYQPEELKIVADARFEGMSNPSDNMVLYVIEAKDGVKGTMLDNMGGSESAQDPELLKKIPMDKNEGSK</sequence>
<feature type="compositionally biased region" description="Basic and acidic residues" evidence="1">
    <location>
        <begin position="96"/>
        <end position="110"/>
    </location>
</feature>
<dbReference type="EMBL" id="UNSC01000003">
    <property type="protein sequence ID" value="SZD72345.1"/>
    <property type="molecule type" value="Genomic_DNA"/>
</dbReference>
<evidence type="ECO:0008006" key="4">
    <source>
        <dbReference type="Google" id="ProtNLM"/>
    </source>
</evidence>
<dbReference type="OrthoDB" id="8418771at2"/>
<dbReference type="Proteomes" id="UP000262142">
    <property type="component" value="Unassembled WGS sequence"/>
</dbReference>
<evidence type="ECO:0000256" key="1">
    <source>
        <dbReference type="SAM" id="MobiDB-lite"/>
    </source>
</evidence>
<name>A0A383TXM9_9FLAO</name>
<protein>
    <recommendedName>
        <fullName evidence="4">Phosphoribosylpyrophosphate synthetase</fullName>
    </recommendedName>
</protein>
<feature type="region of interest" description="Disordered" evidence="1">
    <location>
        <begin position="82"/>
        <end position="110"/>
    </location>
</feature>
<proteinExistence type="predicted"/>
<accession>A0A383TXM9</accession>
<evidence type="ECO:0000313" key="2">
    <source>
        <dbReference type="EMBL" id="SZD72345.1"/>
    </source>
</evidence>
<keyword evidence="3" id="KW-1185">Reference proteome</keyword>
<evidence type="ECO:0000313" key="3">
    <source>
        <dbReference type="Proteomes" id="UP000262142"/>
    </source>
</evidence>
<gene>
    <name evidence="2" type="ORF">SAMEA104719789_00790</name>
</gene>